<feature type="transmembrane region" description="Helical" evidence="1">
    <location>
        <begin position="7"/>
        <end position="28"/>
    </location>
</feature>
<feature type="transmembrane region" description="Helical" evidence="1">
    <location>
        <begin position="66"/>
        <end position="91"/>
    </location>
</feature>
<evidence type="ECO:0000313" key="2">
    <source>
        <dbReference type="EMBL" id="MDC7957834.1"/>
    </source>
</evidence>
<dbReference type="AlphaFoldDB" id="A0AAW6IB57"/>
<evidence type="ECO:0008006" key="4">
    <source>
        <dbReference type="Google" id="ProtNLM"/>
    </source>
</evidence>
<evidence type="ECO:0000313" key="3">
    <source>
        <dbReference type="Proteomes" id="UP001215078"/>
    </source>
</evidence>
<name>A0AAW6IB57_BACOV</name>
<dbReference type="EMBL" id="JAQQPO010000006">
    <property type="protein sequence ID" value="MDC7957834.1"/>
    <property type="molecule type" value="Genomic_DNA"/>
</dbReference>
<organism evidence="2 3">
    <name type="scientific">Bacteroides ovatus</name>
    <dbReference type="NCBI Taxonomy" id="28116"/>
    <lineage>
        <taxon>Bacteria</taxon>
        <taxon>Pseudomonadati</taxon>
        <taxon>Bacteroidota</taxon>
        <taxon>Bacteroidia</taxon>
        <taxon>Bacteroidales</taxon>
        <taxon>Bacteroidaceae</taxon>
        <taxon>Bacteroides</taxon>
    </lineage>
</organism>
<keyword evidence="1" id="KW-0472">Membrane</keyword>
<dbReference type="Proteomes" id="UP001215078">
    <property type="component" value="Unassembled WGS sequence"/>
</dbReference>
<protein>
    <recommendedName>
        <fullName evidence="4">DUF2500 family protein</fullName>
    </recommendedName>
</protein>
<dbReference type="PROSITE" id="PS51257">
    <property type="entry name" value="PROKAR_LIPOPROTEIN"/>
    <property type="match status" value="1"/>
</dbReference>
<feature type="transmembrane region" description="Helical" evidence="1">
    <location>
        <begin position="34"/>
        <end position="54"/>
    </location>
</feature>
<keyword evidence="1" id="KW-1133">Transmembrane helix</keyword>
<dbReference type="RefSeq" id="WP_272841514.1">
    <property type="nucleotide sequence ID" value="NZ_JAQQPO010000006.1"/>
</dbReference>
<keyword evidence="1" id="KW-0812">Transmembrane</keyword>
<proteinExistence type="predicted"/>
<comment type="caution">
    <text evidence="2">The sequence shown here is derived from an EMBL/GenBank/DDBJ whole genome shotgun (WGS) entry which is preliminary data.</text>
</comment>
<sequence>MKNLFVITLRILMLLVFIASCGLGYVIYEDTLTAWWIPVGMALLIALATIPFYKKWIWLTTMDDKVINCLCHLACIGAISYVLFLGGNYWFADPASTHEETVMVQKKYVETHKKTRRVGRHRYVSDGIRKEYYLQVAFENGAVEELHVSLSTYNKTKAGAPKILTLQKGFFGLPVITKGL</sequence>
<gene>
    <name evidence="2" type="ORF">PQ628_06400</name>
</gene>
<evidence type="ECO:0000256" key="1">
    <source>
        <dbReference type="SAM" id="Phobius"/>
    </source>
</evidence>
<reference evidence="2" key="1">
    <citation type="submission" date="2022-10" db="EMBL/GenBank/DDBJ databases">
        <title>Human gut microbiome strain richness.</title>
        <authorList>
            <person name="Chen-Liaw A."/>
        </authorList>
    </citation>
    <scope>NUCLEOTIDE SEQUENCE</scope>
    <source>
        <strain evidence="2">RTP21484st1_H8_RTP21484_190118</strain>
    </source>
</reference>
<accession>A0AAW6IB57</accession>